<accession>A0A840EBW6</accession>
<evidence type="ECO:0000259" key="2">
    <source>
        <dbReference type="Pfam" id="PF01569"/>
    </source>
</evidence>
<sequence>MARYFFLFIALFLLSLTAFAQPSSGGDEPTEKIYRVKPLPELGAAAVGLGVTIYAFQKINGKDRFDANALDRGDVPGYDRWIFPDNTNRISGASGASDIGFYAGIGLPFALFLHPTIRKDWFDITTMYVQAQALNGLLYAATPIGPSVIDRARPSAYYPDSFDDGSAPGKDLNGFFSGHVSTTATGTFFVAKVLSDYHPHWTGGQRALLYGAASIPPLYVAVQRVRALRHFPSDTLVGFGIGAAVGVLTPHIHKRWQEKHRSSLGLSGGFTGDAGVAGVTLTF</sequence>
<evidence type="ECO:0000313" key="3">
    <source>
        <dbReference type="EMBL" id="MBB4080947.1"/>
    </source>
</evidence>
<evidence type="ECO:0000256" key="1">
    <source>
        <dbReference type="SAM" id="SignalP"/>
    </source>
</evidence>
<dbReference type="Gene3D" id="1.20.144.10">
    <property type="entry name" value="Phosphatidic acid phosphatase type 2/haloperoxidase"/>
    <property type="match status" value="1"/>
</dbReference>
<dbReference type="Pfam" id="PF01569">
    <property type="entry name" value="PAP2"/>
    <property type="match status" value="1"/>
</dbReference>
<organism evidence="3 4">
    <name type="scientific">Neolewinella aquimaris</name>
    <dbReference type="NCBI Taxonomy" id="1835722"/>
    <lineage>
        <taxon>Bacteria</taxon>
        <taxon>Pseudomonadati</taxon>
        <taxon>Bacteroidota</taxon>
        <taxon>Saprospiria</taxon>
        <taxon>Saprospirales</taxon>
        <taxon>Lewinellaceae</taxon>
        <taxon>Neolewinella</taxon>
    </lineage>
</organism>
<comment type="caution">
    <text evidence="3">The sequence shown here is derived from an EMBL/GenBank/DDBJ whole genome shotgun (WGS) entry which is preliminary data.</text>
</comment>
<keyword evidence="4" id="KW-1185">Reference proteome</keyword>
<dbReference type="Proteomes" id="UP000576209">
    <property type="component" value="Unassembled WGS sequence"/>
</dbReference>
<feature type="chain" id="PRO_5032359663" evidence="1">
    <location>
        <begin position="21"/>
        <end position="283"/>
    </location>
</feature>
<dbReference type="RefSeq" id="WP_183497169.1">
    <property type="nucleotide sequence ID" value="NZ_JACIFF010000010.1"/>
</dbReference>
<dbReference type="InterPro" id="IPR000326">
    <property type="entry name" value="PAP2/HPO"/>
</dbReference>
<proteinExistence type="predicted"/>
<feature type="signal peptide" evidence="1">
    <location>
        <begin position="1"/>
        <end position="20"/>
    </location>
</feature>
<reference evidence="3 4" key="1">
    <citation type="submission" date="2020-08" db="EMBL/GenBank/DDBJ databases">
        <title>Genomic Encyclopedia of Type Strains, Phase IV (KMG-IV): sequencing the most valuable type-strain genomes for metagenomic binning, comparative biology and taxonomic classification.</title>
        <authorList>
            <person name="Goeker M."/>
        </authorList>
    </citation>
    <scope>NUCLEOTIDE SEQUENCE [LARGE SCALE GENOMIC DNA]</scope>
    <source>
        <strain evidence="3 4">DSM 105137</strain>
    </source>
</reference>
<dbReference type="AlphaFoldDB" id="A0A840EBW6"/>
<dbReference type="CDD" id="cd01610">
    <property type="entry name" value="PAP2_like"/>
    <property type="match status" value="1"/>
</dbReference>
<protein>
    <submittedName>
        <fullName evidence="3">Membrane-associated phospholipid phosphatase</fullName>
    </submittedName>
</protein>
<gene>
    <name evidence="3" type="ORF">GGR28_003586</name>
</gene>
<keyword evidence="1" id="KW-0732">Signal</keyword>
<evidence type="ECO:0000313" key="4">
    <source>
        <dbReference type="Proteomes" id="UP000576209"/>
    </source>
</evidence>
<dbReference type="SUPFAM" id="SSF48317">
    <property type="entry name" value="Acid phosphatase/Vanadium-dependent haloperoxidase"/>
    <property type="match status" value="1"/>
</dbReference>
<name>A0A840EBW6_9BACT</name>
<dbReference type="InterPro" id="IPR036938">
    <property type="entry name" value="PAP2/HPO_sf"/>
</dbReference>
<dbReference type="EMBL" id="JACIFF010000010">
    <property type="protein sequence ID" value="MBB4080947.1"/>
    <property type="molecule type" value="Genomic_DNA"/>
</dbReference>
<feature type="domain" description="Phosphatidic acid phosphatase type 2/haloperoxidase" evidence="2">
    <location>
        <begin position="142"/>
        <end position="256"/>
    </location>
</feature>